<dbReference type="InterPro" id="IPR032005">
    <property type="entry name" value="TyrRSs_C"/>
</dbReference>
<evidence type="ECO:0000259" key="9">
    <source>
        <dbReference type="Pfam" id="PF16714"/>
    </source>
</evidence>
<organism evidence="10 11">
    <name type="scientific">Rhynchosporium agropyri</name>
    <dbReference type="NCBI Taxonomy" id="914238"/>
    <lineage>
        <taxon>Eukaryota</taxon>
        <taxon>Fungi</taxon>
        <taxon>Dikarya</taxon>
        <taxon>Ascomycota</taxon>
        <taxon>Pezizomycotina</taxon>
        <taxon>Leotiomycetes</taxon>
        <taxon>Helotiales</taxon>
        <taxon>Ploettnerulaceae</taxon>
        <taxon>Rhynchosporium</taxon>
    </lineage>
</organism>
<evidence type="ECO:0000256" key="5">
    <source>
        <dbReference type="ARBA" id="ARBA00022917"/>
    </source>
</evidence>
<evidence type="ECO:0000256" key="2">
    <source>
        <dbReference type="ARBA" id="ARBA00022598"/>
    </source>
</evidence>
<dbReference type="PANTHER" id="PTHR11766">
    <property type="entry name" value="TYROSYL-TRNA SYNTHETASE"/>
    <property type="match status" value="1"/>
</dbReference>
<dbReference type="CDD" id="cd00805">
    <property type="entry name" value="TyrRS_core"/>
    <property type="match status" value="1"/>
</dbReference>
<evidence type="ECO:0000256" key="3">
    <source>
        <dbReference type="ARBA" id="ARBA00022741"/>
    </source>
</evidence>
<sequence>MASPSLYRRSARPDLYVCASCSLRASRSLSTTGRRWIGMKYLAKVANAEADWAVQAAEIRSGKRKSMLTILEERGLVNKITGDRDALDKYMTEKRVGAYVGVDPTAASLHVGHLLPFMSIFWMYVHGYHTVSLLGGATAKIGDPTDRLTTREQEPGAVRTANMARMHFQLKNLWGNVEQYGRKYGYEWEWAWHRELINNNAWWNKLPMLEVLQVLGPGMRLGTMLSRETVKNKMSKGDGMSYSEFSYPLMQAWDWWYMFHTKGINMQIGGSDQFGNITAGLNAVKYIKANHSNPVVREEAAAIGEPWGFTTPLLTTASGQKFGKSAGNAIWLDIEEMSAYDLYGFFLRTPDSDVSKYLKLFTFMPVEDIDTLVNEHMKSPSQRLAQHKLAEEFLELVHGPQEAKQAHKQHLLLHVGSSSSKTANASANVSEDGAEGGIFRQRPRVNVILPRHVLYQKSIGKVLHAAGIADSASQGHRLASAGGAYIGGPPHNKKEAMNDGFVSWSPIKNWLPEDTRLYIIHGDLLLLRRGRSQIRIVQIVSDEEFVKSNRTYPGMDEDWRDGVLSSMAAKNEVSTLEKQHIDDIFGKDGILQSDEVEGVVSKAENGAHE</sequence>
<accession>A0A1E1L215</accession>
<name>A0A1E1L215_9HELO</name>
<keyword evidence="4 8" id="KW-0067">ATP-binding</keyword>
<dbReference type="InterPro" id="IPR036986">
    <property type="entry name" value="S4_RNA-bd_sf"/>
</dbReference>
<evidence type="ECO:0000256" key="6">
    <source>
        <dbReference type="ARBA" id="ARBA00023146"/>
    </source>
</evidence>
<dbReference type="InterPro" id="IPR001412">
    <property type="entry name" value="aa-tRNA-synth_I_CS"/>
</dbReference>
<evidence type="ECO:0000313" key="11">
    <source>
        <dbReference type="Proteomes" id="UP000178912"/>
    </source>
</evidence>
<evidence type="ECO:0000256" key="4">
    <source>
        <dbReference type="ARBA" id="ARBA00022840"/>
    </source>
</evidence>
<dbReference type="InterPro" id="IPR014729">
    <property type="entry name" value="Rossmann-like_a/b/a_fold"/>
</dbReference>
<gene>
    <name evidence="10" type="ORF">RAG0_10965</name>
</gene>
<keyword evidence="3 8" id="KW-0547">Nucleotide-binding</keyword>
<dbReference type="Gene3D" id="3.10.290.10">
    <property type="entry name" value="RNA-binding S4 domain"/>
    <property type="match status" value="1"/>
</dbReference>
<evidence type="ECO:0000256" key="7">
    <source>
        <dbReference type="ARBA" id="ARBA00048248"/>
    </source>
</evidence>
<keyword evidence="5 8" id="KW-0648">Protein biosynthesis</keyword>
<keyword evidence="6 8" id="KW-0030">Aminoacyl-tRNA synthetase</keyword>
<dbReference type="FunFam" id="1.10.240.10:FF:000001">
    <property type="entry name" value="Tyrosine--tRNA ligase"/>
    <property type="match status" value="1"/>
</dbReference>
<dbReference type="InterPro" id="IPR002307">
    <property type="entry name" value="Tyr-tRNA-ligase"/>
</dbReference>
<evidence type="ECO:0000256" key="1">
    <source>
        <dbReference type="ARBA" id="ARBA00005594"/>
    </source>
</evidence>
<dbReference type="GO" id="GO:0005829">
    <property type="term" value="C:cytosol"/>
    <property type="evidence" value="ECO:0007669"/>
    <property type="project" value="TreeGrafter"/>
</dbReference>
<dbReference type="AlphaFoldDB" id="A0A1E1L215"/>
<dbReference type="FunFam" id="3.40.50.620:FF:000227">
    <property type="entry name" value="Tyrosine--tRNA ligase"/>
    <property type="match status" value="1"/>
</dbReference>
<dbReference type="EMBL" id="FJUX01000069">
    <property type="protein sequence ID" value="CZT04545.1"/>
    <property type="molecule type" value="Genomic_DNA"/>
</dbReference>
<dbReference type="PRINTS" id="PR01040">
    <property type="entry name" value="TRNASYNTHTYR"/>
</dbReference>
<keyword evidence="11" id="KW-1185">Reference proteome</keyword>
<dbReference type="Gene3D" id="1.10.240.10">
    <property type="entry name" value="Tyrosyl-Transfer RNA Synthetase"/>
    <property type="match status" value="1"/>
</dbReference>
<dbReference type="PROSITE" id="PS00178">
    <property type="entry name" value="AA_TRNA_LIGASE_I"/>
    <property type="match status" value="1"/>
</dbReference>
<dbReference type="OrthoDB" id="337870at2759"/>
<dbReference type="GO" id="GO:0004831">
    <property type="term" value="F:tyrosine-tRNA ligase activity"/>
    <property type="evidence" value="ECO:0007669"/>
    <property type="project" value="UniProtKB-EC"/>
</dbReference>
<keyword evidence="2 8" id="KW-0436">Ligase</keyword>
<dbReference type="SUPFAM" id="SSF52374">
    <property type="entry name" value="Nucleotidylyl transferase"/>
    <property type="match status" value="1"/>
</dbReference>
<dbReference type="GO" id="GO:0005524">
    <property type="term" value="F:ATP binding"/>
    <property type="evidence" value="ECO:0007669"/>
    <property type="project" value="UniProtKB-KW"/>
</dbReference>
<dbReference type="InterPro" id="IPR002305">
    <property type="entry name" value="aa-tRNA-synth_Ic"/>
</dbReference>
<feature type="domain" description="Tyrosyl-tRNA synthetase C-terminal" evidence="9">
    <location>
        <begin position="440"/>
        <end position="556"/>
    </location>
</feature>
<dbReference type="EC" id="6.1.1.1" evidence="8"/>
<dbReference type="Pfam" id="PF00579">
    <property type="entry name" value="tRNA-synt_1b"/>
    <property type="match status" value="1"/>
</dbReference>
<dbReference type="Gene3D" id="3.40.50.620">
    <property type="entry name" value="HUPs"/>
    <property type="match status" value="1"/>
</dbReference>
<dbReference type="NCBIfam" id="TIGR00234">
    <property type="entry name" value="tyrS"/>
    <property type="match status" value="1"/>
</dbReference>
<dbReference type="PANTHER" id="PTHR11766:SF0">
    <property type="entry name" value="TYROSINE--TRNA LIGASE, MITOCHONDRIAL"/>
    <property type="match status" value="1"/>
</dbReference>
<reference evidence="11" key="1">
    <citation type="submission" date="2016-03" db="EMBL/GenBank/DDBJ databases">
        <authorList>
            <person name="Guldener U."/>
        </authorList>
    </citation>
    <scope>NUCLEOTIDE SEQUENCE [LARGE SCALE GENOMIC DNA]</scope>
    <source>
        <strain evidence="11">04CH-RAC-A.6.1</strain>
    </source>
</reference>
<dbReference type="Pfam" id="PF16714">
    <property type="entry name" value="TyrRSs_C"/>
    <property type="match status" value="1"/>
</dbReference>
<comment type="catalytic activity">
    <reaction evidence="7 8">
        <text>tRNA(Tyr) + L-tyrosine + ATP = L-tyrosyl-tRNA(Tyr) + AMP + diphosphate + H(+)</text>
        <dbReference type="Rhea" id="RHEA:10220"/>
        <dbReference type="Rhea" id="RHEA-COMP:9706"/>
        <dbReference type="Rhea" id="RHEA-COMP:9707"/>
        <dbReference type="ChEBI" id="CHEBI:15378"/>
        <dbReference type="ChEBI" id="CHEBI:30616"/>
        <dbReference type="ChEBI" id="CHEBI:33019"/>
        <dbReference type="ChEBI" id="CHEBI:58315"/>
        <dbReference type="ChEBI" id="CHEBI:78442"/>
        <dbReference type="ChEBI" id="CHEBI:78536"/>
        <dbReference type="ChEBI" id="CHEBI:456215"/>
        <dbReference type="EC" id="6.1.1.1"/>
    </reaction>
</comment>
<dbReference type="InterPro" id="IPR024088">
    <property type="entry name" value="Tyr-tRNA-ligase_bac-type"/>
</dbReference>
<dbReference type="Proteomes" id="UP000178912">
    <property type="component" value="Unassembled WGS sequence"/>
</dbReference>
<proteinExistence type="inferred from homology"/>
<evidence type="ECO:0000313" key="10">
    <source>
        <dbReference type="EMBL" id="CZT04545.1"/>
    </source>
</evidence>
<protein>
    <recommendedName>
        <fullName evidence="8">Tyrosine--tRNA ligase</fullName>
        <ecNumber evidence="8">6.1.1.1</ecNumber>
    </recommendedName>
    <alternativeName>
        <fullName evidence="8">Tyrosyl-tRNA synthetase</fullName>
    </alternativeName>
</protein>
<evidence type="ECO:0000256" key="8">
    <source>
        <dbReference type="RuleBase" id="RU361234"/>
    </source>
</evidence>
<dbReference type="GO" id="GO:0005739">
    <property type="term" value="C:mitochondrion"/>
    <property type="evidence" value="ECO:0007669"/>
    <property type="project" value="TreeGrafter"/>
</dbReference>
<dbReference type="GO" id="GO:0006437">
    <property type="term" value="P:tyrosyl-tRNA aminoacylation"/>
    <property type="evidence" value="ECO:0007669"/>
    <property type="project" value="InterPro"/>
</dbReference>
<dbReference type="GO" id="GO:0003723">
    <property type="term" value="F:RNA binding"/>
    <property type="evidence" value="ECO:0007669"/>
    <property type="project" value="InterPro"/>
</dbReference>
<comment type="similarity">
    <text evidence="1 8">Belongs to the class-I aminoacyl-tRNA synthetase family.</text>
</comment>